<accession>H6L9U9</accession>
<protein>
    <submittedName>
        <fullName evidence="1">Uncharacterized protein</fullName>
    </submittedName>
</protein>
<gene>
    <name evidence="1" type="ordered locus">SGRA_1577</name>
</gene>
<name>H6L9U9_SAPGL</name>
<evidence type="ECO:0000313" key="1">
    <source>
        <dbReference type="EMBL" id="AFC24312.1"/>
    </source>
</evidence>
<proteinExistence type="predicted"/>
<dbReference type="HOGENOM" id="CLU_193841_0_0_10"/>
<dbReference type="EMBL" id="CP002831">
    <property type="protein sequence ID" value="AFC24312.1"/>
    <property type="molecule type" value="Genomic_DNA"/>
</dbReference>
<reference evidence="1 2" key="1">
    <citation type="journal article" date="2012" name="Stand. Genomic Sci.">
        <title>Complete genome sequencing and analysis of Saprospira grandis str. Lewin, a predatory marine bacterium.</title>
        <authorList>
            <person name="Saw J.H."/>
            <person name="Yuryev A."/>
            <person name="Kanbe M."/>
            <person name="Hou S."/>
            <person name="Young A.G."/>
            <person name="Aizawa S."/>
            <person name="Alam M."/>
        </authorList>
    </citation>
    <scope>NUCLEOTIDE SEQUENCE [LARGE SCALE GENOMIC DNA]</scope>
    <source>
        <strain evidence="1 2">Lewin</strain>
    </source>
</reference>
<dbReference type="KEGG" id="sgn:SGRA_1577"/>
<sequence>MIWGCPALRAGRAMRGLAVRSAHRFFAALKSSVWPAATPYYPSACGRFAPCRAV</sequence>
<dbReference type="Proteomes" id="UP000007519">
    <property type="component" value="Chromosome"/>
</dbReference>
<dbReference type="STRING" id="984262.SGRA_1577"/>
<organism evidence="1 2">
    <name type="scientific">Saprospira grandis (strain Lewin)</name>
    <dbReference type="NCBI Taxonomy" id="984262"/>
    <lineage>
        <taxon>Bacteria</taxon>
        <taxon>Pseudomonadati</taxon>
        <taxon>Bacteroidota</taxon>
        <taxon>Saprospiria</taxon>
        <taxon>Saprospirales</taxon>
        <taxon>Saprospiraceae</taxon>
        <taxon>Saprospira</taxon>
    </lineage>
</organism>
<evidence type="ECO:0000313" key="2">
    <source>
        <dbReference type="Proteomes" id="UP000007519"/>
    </source>
</evidence>
<dbReference type="AlphaFoldDB" id="H6L9U9"/>
<keyword evidence="2" id="KW-1185">Reference proteome</keyword>